<dbReference type="EMBL" id="JAUJYN010000011">
    <property type="protein sequence ID" value="KAK1261170.1"/>
    <property type="molecule type" value="Genomic_DNA"/>
</dbReference>
<reference evidence="1" key="2">
    <citation type="submission" date="2023-06" db="EMBL/GenBank/DDBJ databases">
        <authorList>
            <person name="Ma L."/>
            <person name="Liu K.-W."/>
            <person name="Li Z."/>
            <person name="Hsiao Y.-Y."/>
            <person name="Qi Y."/>
            <person name="Fu T."/>
            <person name="Tang G."/>
            <person name="Zhang D."/>
            <person name="Sun W.-H."/>
            <person name="Liu D.-K."/>
            <person name="Li Y."/>
            <person name="Chen G.-Z."/>
            <person name="Liu X.-D."/>
            <person name="Liao X.-Y."/>
            <person name="Jiang Y.-T."/>
            <person name="Yu X."/>
            <person name="Hao Y."/>
            <person name="Huang J."/>
            <person name="Zhao X.-W."/>
            <person name="Ke S."/>
            <person name="Chen Y.-Y."/>
            <person name="Wu W.-L."/>
            <person name="Hsu J.-L."/>
            <person name="Lin Y.-F."/>
            <person name="Huang M.-D."/>
            <person name="Li C.-Y."/>
            <person name="Huang L."/>
            <person name="Wang Z.-W."/>
            <person name="Zhao X."/>
            <person name="Zhong W.-Y."/>
            <person name="Peng D.-H."/>
            <person name="Ahmad S."/>
            <person name="Lan S."/>
            <person name="Zhang J.-S."/>
            <person name="Tsai W.-C."/>
            <person name="Van De Peer Y."/>
            <person name="Liu Z.-J."/>
        </authorList>
    </citation>
    <scope>NUCLEOTIDE SEQUENCE</scope>
    <source>
        <strain evidence="1">SCP</strain>
        <tissue evidence="1">Leaves</tissue>
    </source>
</reference>
<name>A0AAV9AAM0_ACOGR</name>
<evidence type="ECO:0000313" key="2">
    <source>
        <dbReference type="Proteomes" id="UP001179952"/>
    </source>
</evidence>
<organism evidence="1 2">
    <name type="scientific">Acorus gramineus</name>
    <name type="common">Dwarf sweet flag</name>
    <dbReference type="NCBI Taxonomy" id="55184"/>
    <lineage>
        <taxon>Eukaryota</taxon>
        <taxon>Viridiplantae</taxon>
        <taxon>Streptophyta</taxon>
        <taxon>Embryophyta</taxon>
        <taxon>Tracheophyta</taxon>
        <taxon>Spermatophyta</taxon>
        <taxon>Magnoliopsida</taxon>
        <taxon>Liliopsida</taxon>
        <taxon>Acoraceae</taxon>
        <taxon>Acorus</taxon>
    </lineage>
</organism>
<dbReference type="Proteomes" id="UP001179952">
    <property type="component" value="Unassembled WGS sequence"/>
</dbReference>
<keyword evidence="2" id="KW-1185">Reference proteome</keyword>
<comment type="caution">
    <text evidence="1">The sequence shown here is derived from an EMBL/GenBank/DDBJ whole genome shotgun (WGS) entry which is preliminary data.</text>
</comment>
<proteinExistence type="predicted"/>
<accession>A0AAV9AAM0</accession>
<sequence length="59" mass="6070">MGLVTTTHIAASTSSVSTLDAASDIKATLSFTLPHTSSYDNCSITSGLLWSPPILASDN</sequence>
<evidence type="ECO:0000313" key="1">
    <source>
        <dbReference type="EMBL" id="KAK1261170.1"/>
    </source>
</evidence>
<reference evidence="1" key="1">
    <citation type="journal article" date="2023" name="Nat. Commun.">
        <title>Diploid and tetraploid genomes of Acorus and the evolution of monocots.</title>
        <authorList>
            <person name="Ma L."/>
            <person name="Liu K.W."/>
            <person name="Li Z."/>
            <person name="Hsiao Y.Y."/>
            <person name="Qi Y."/>
            <person name="Fu T."/>
            <person name="Tang G.D."/>
            <person name="Zhang D."/>
            <person name="Sun W.H."/>
            <person name="Liu D.K."/>
            <person name="Li Y."/>
            <person name="Chen G.Z."/>
            <person name="Liu X.D."/>
            <person name="Liao X.Y."/>
            <person name="Jiang Y.T."/>
            <person name="Yu X."/>
            <person name="Hao Y."/>
            <person name="Huang J."/>
            <person name="Zhao X.W."/>
            <person name="Ke S."/>
            <person name="Chen Y.Y."/>
            <person name="Wu W.L."/>
            <person name="Hsu J.L."/>
            <person name="Lin Y.F."/>
            <person name="Huang M.D."/>
            <person name="Li C.Y."/>
            <person name="Huang L."/>
            <person name="Wang Z.W."/>
            <person name="Zhao X."/>
            <person name="Zhong W.Y."/>
            <person name="Peng D.H."/>
            <person name="Ahmad S."/>
            <person name="Lan S."/>
            <person name="Zhang J.S."/>
            <person name="Tsai W.C."/>
            <person name="Van de Peer Y."/>
            <person name="Liu Z.J."/>
        </authorList>
    </citation>
    <scope>NUCLEOTIDE SEQUENCE</scope>
    <source>
        <strain evidence="1">SCP</strain>
    </source>
</reference>
<dbReference type="AlphaFoldDB" id="A0AAV9AAM0"/>
<protein>
    <submittedName>
        <fullName evidence="1">Uncharacterized protein</fullName>
    </submittedName>
</protein>
<gene>
    <name evidence="1" type="ORF">QJS04_geneDACA013366</name>
</gene>